<evidence type="ECO:0000256" key="2">
    <source>
        <dbReference type="ARBA" id="ARBA00008156"/>
    </source>
</evidence>
<dbReference type="InterPro" id="IPR002372">
    <property type="entry name" value="PQQ_rpt_dom"/>
</dbReference>
<evidence type="ECO:0000313" key="8">
    <source>
        <dbReference type="Proteomes" id="UP000593892"/>
    </source>
</evidence>
<dbReference type="GO" id="GO:0016020">
    <property type="term" value="C:membrane"/>
    <property type="evidence" value="ECO:0007669"/>
    <property type="project" value="InterPro"/>
</dbReference>
<dbReference type="AlphaFoldDB" id="A0A7S7SJQ8"/>
<dbReference type="PANTHER" id="PTHR32303">
    <property type="entry name" value="QUINOPROTEIN ALCOHOL DEHYDROGENASE (CYTOCHROME C)"/>
    <property type="match status" value="1"/>
</dbReference>
<dbReference type="GO" id="GO:0016614">
    <property type="term" value="F:oxidoreductase activity, acting on CH-OH group of donors"/>
    <property type="evidence" value="ECO:0007669"/>
    <property type="project" value="InterPro"/>
</dbReference>
<dbReference type="RefSeq" id="WP_194449173.1">
    <property type="nucleotide sequence ID" value="NZ_CP063849.1"/>
</dbReference>
<keyword evidence="3 5" id="KW-0732">Signal</keyword>
<proteinExistence type="inferred from homology"/>
<accession>A0A7S7SJQ8</accession>
<dbReference type="Gene3D" id="2.140.10.10">
    <property type="entry name" value="Quinoprotein alcohol dehydrogenase-like superfamily"/>
    <property type="match status" value="2"/>
</dbReference>
<evidence type="ECO:0000256" key="5">
    <source>
        <dbReference type="SAM" id="SignalP"/>
    </source>
</evidence>
<dbReference type="GO" id="GO:0048038">
    <property type="term" value="F:quinone binding"/>
    <property type="evidence" value="ECO:0007669"/>
    <property type="project" value="InterPro"/>
</dbReference>
<comment type="cofactor">
    <cofactor evidence="1">
        <name>pyrroloquinoline quinone</name>
        <dbReference type="ChEBI" id="CHEBI:58442"/>
    </cofactor>
</comment>
<evidence type="ECO:0000313" key="7">
    <source>
        <dbReference type="EMBL" id="QOY87504.1"/>
    </source>
</evidence>
<dbReference type="EMBL" id="CP063849">
    <property type="protein sequence ID" value="QOY87504.1"/>
    <property type="molecule type" value="Genomic_DNA"/>
</dbReference>
<dbReference type="SMART" id="SM00564">
    <property type="entry name" value="PQQ"/>
    <property type="match status" value="5"/>
</dbReference>
<dbReference type="SUPFAM" id="SSF50998">
    <property type="entry name" value="Quinoprotein alcohol dehydrogenase-like"/>
    <property type="match status" value="1"/>
</dbReference>
<dbReference type="Proteomes" id="UP000593892">
    <property type="component" value="Chromosome"/>
</dbReference>
<dbReference type="PANTHER" id="PTHR32303:SF4">
    <property type="entry name" value="QUINOPROTEIN GLUCOSE DEHYDROGENASE"/>
    <property type="match status" value="1"/>
</dbReference>
<dbReference type="Pfam" id="PF01011">
    <property type="entry name" value="PQQ"/>
    <property type="match status" value="1"/>
</dbReference>
<dbReference type="GO" id="GO:0020037">
    <property type="term" value="F:heme binding"/>
    <property type="evidence" value="ECO:0007669"/>
    <property type="project" value="InterPro"/>
</dbReference>
<evidence type="ECO:0000256" key="4">
    <source>
        <dbReference type="ARBA" id="ARBA00023002"/>
    </source>
</evidence>
<gene>
    <name evidence="7" type="ORF">IRI77_32910</name>
</gene>
<keyword evidence="4" id="KW-0560">Oxidoreductase</keyword>
<name>A0A7S7SJQ8_PALFE</name>
<dbReference type="Gene3D" id="1.10.760.10">
    <property type="entry name" value="Cytochrome c-like domain"/>
    <property type="match status" value="1"/>
</dbReference>
<reference evidence="7 8" key="1">
    <citation type="submission" date="2020-10" db="EMBL/GenBank/DDBJ databases">
        <title>Complete genome sequence of Paludibaculum fermentans P105T, a facultatively anaerobic acidobacterium capable of dissimilatory Fe(III) reduction.</title>
        <authorList>
            <person name="Dedysh S.N."/>
            <person name="Beletsky A.V."/>
            <person name="Kulichevskaya I.S."/>
            <person name="Mardanov A.V."/>
            <person name="Ravin N.V."/>
        </authorList>
    </citation>
    <scope>NUCLEOTIDE SEQUENCE [LARGE SCALE GENOMIC DNA]</scope>
    <source>
        <strain evidence="7 8">P105</strain>
    </source>
</reference>
<dbReference type="InterPro" id="IPR036909">
    <property type="entry name" value="Cyt_c-like_dom_sf"/>
</dbReference>
<keyword evidence="8" id="KW-1185">Reference proteome</keyword>
<evidence type="ECO:0000256" key="3">
    <source>
        <dbReference type="ARBA" id="ARBA00022729"/>
    </source>
</evidence>
<comment type="similarity">
    <text evidence="2">Belongs to the bacterial PQQ dehydrogenase family.</text>
</comment>
<feature type="domain" description="Pyrrolo-quinoline quinone repeat" evidence="6">
    <location>
        <begin position="22"/>
        <end position="584"/>
    </location>
</feature>
<dbReference type="GO" id="GO:0009055">
    <property type="term" value="F:electron transfer activity"/>
    <property type="evidence" value="ECO:0007669"/>
    <property type="project" value="InterPro"/>
</dbReference>
<organism evidence="7 8">
    <name type="scientific">Paludibaculum fermentans</name>
    <dbReference type="NCBI Taxonomy" id="1473598"/>
    <lineage>
        <taxon>Bacteria</taxon>
        <taxon>Pseudomonadati</taxon>
        <taxon>Acidobacteriota</taxon>
        <taxon>Terriglobia</taxon>
        <taxon>Bryobacterales</taxon>
        <taxon>Bryobacteraceae</taxon>
        <taxon>Paludibaculum</taxon>
    </lineage>
</organism>
<sequence length="699" mass="74739">MNSRRILLLAACASSLFAQADWPVYGHDPGAARFSPLQQINRGNVERLQRAWTFHTGKAGSEGIPIVVGGVMYVTATNGIFALEPETGRQLWHYEATQVGLRGLAYWPGGKGTHARVFAGVKGGMVALDAATGKPAPGFAKEGLLDLKEGVLGDLPDAKISLQSPPSIYKDVVITGSANGEGSPSKGAYGDIRGWDANSGKLLWSFHTVPRPGEPGVETWPADGWRNRSGTNAWGFLTVDVNRGIVYVPIGSPTSDFYGADRHGDGLYGNSLVALDAATGKLKWYQQLVHHDLWDFDPAAPPILFDASIGGRSIPAVAQVTKMGLLFAFDRVTGKPLYGMEERKVAQTTIPGEKTAPTQPYPLKPPPLSRVEFAREEIYNLTPEHAGFCRDLFERNQMRPVPLYTPFELDQNVLMFPSTLGGGSWGGASSDPTLGYLYVNVNNLGQWGHMEKKTDPATGAVTYIRTSEYGAYARFWNRDTRIPCTNPPFGELVAIDTRTGDIAWRSPLGTIPALEALGVHNTGAANLGGSIATAGGLVFIAATNDSRFRAFDAKTGRKLWEQPLDANGHTMPITYLGKDGKQYVTIMAGGGGGFFGGTPADSVMTFALGQAPAPAILESKVEPASAPRKGPIVLPDAPGKALVQRTCGGPCHNLDTALGMRRNRAGWAAMVDSMIARGANAKEAEAKAIVEYLTAQFGK</sequence>
<feature type="signal peptide" evidence="5">
    <location>
        <begin position="1"/>
        <end position="20"/>
    </location>
</feature>
<evidence type="ECO:0000259" key="6">
    <source>
        <dbReference type="Pfam" id="PF01011"/>
    </source>
</evidence>
<protein>
    <submittedName>
        <fullName evidence="7">Pyrroloquinoline quinone-dependent dehydrogenase</fullName>
    </submittedName>
</protein>
<dbReference type="SUPFAM" id="SSF46626">
    <property type="entry name" value="Cytochrome c"/>
    <property type="match status" value="1"/>
</dbReference>
<evidence type="ECO:0000256" key="1">
    <source>
        <dbReference type="ARBA" id="ARBA00001931"/>
    </source>
</evidence>
<feature type="chain" id="PRO_5032889918" evidence="5">
    <location>
        <begin position="21"/>
        <end position="699"/>
    </location>
</feature>
<dbReference type="CDD" id="cd10280">
    <property type="entry name" value="PQQ_mGDH"/>
    <property type="match status" value="1"/>
</dbReference>
<dbReference type="KEGG" id="pfer:IRI77_32910"/>
<dbReference type="InterPro" id="IPR017511">
    <property type="entry name" value="PQQ_mDH"/>
</dbReference>
<dbReference type="InterPro" id="IPR018391">
    <property type="entry name" value="PQQ_b-propeller_rpt"/>
</dbReference>
<dbReference type="InterPro" id="IPR011047">
    <property type="entry name" value="Quinoprotein_ADH-like_sf"/>
</dbReference>